<organism evidence="2">
    <name type="scientific">Symploca sp. SIO1C4</name>
    <dbReference type="NCBI Taxonomy" id="2607765"/>
    <lineage>
        <taxon>Bacteria</taxon>
        <taxon>Bacillati</taxon>
        <taxon>Cyanobacteriota</taxon>
        <taxon>Cyanophyceae</taxon>
        <taxon>Coleofasciculales</taxon>
        <taxon>Coleofasciculaceae</taxon>
        <taxon>Symploca</taxon>
    </lineage>
</organism>
<gene>
    <name evidence="2" type="ORF">F6J89_09250</name>
</gene>
<proteinExistence type="predicted"/>
<accession>A0A6B3N8K2</accession>
<dbReference type="EMBL" id="JAAHFQ010000136">
    <property type="protein sequence ID" value="NER27803.1"/>
    <property type="molecule type" value="Genomic_DNA"/>
</dbReference>
<name>A0A6B3N8K2_9CYAN</name>
<evidence type="ECO:0000256" key="1">
    <source>
        <dbReference type="SAM" id="MobiDB-lite"/>
    </source>
</evidence>
<protein>
    <submittedName>
        <fullName evidence="2">Uncharacterized protein</fullName>
    </submittedName>
</protein>
<feature type="region of interest" description="Disordered" evidence="1">
    <location>
        <begin position="66"/>
        <end position="86"/>
    </location>
</feature>
<comment type="caution">
    <text evidence="2">The sequence shown here is derived from an EMBL/GenBank/DDBJ whole genome shotgun (WGS) entry which is preliminary data.</text>
</comment>
<feature type="compositionally biased region" description="Polar residues" evidence="1">
    <location>
        <begin position="66"/>
        <end position="76"/>
    </location>
</feature>
<sequence length="132" mass="14209">MKIDSSNISITLKQPCPNCKHKKGMLAETPSVHAAGLHCSNCGQWIKWVAKGENLACTIQIGKASAKTSTNTNTHPPQIPAKSSGRKRAIELLGSATTTELKPKTKQELISLIGAYPANKEQAKAWRKAMTS</sequence>
<reference evidence="2" key="1">
    <citation type="submission" date="2019-11" db="EMBL/GenBank/DDBJ databases">
        <title>Genomic insights into an expanded diversity of filamentous marine cyanobacteria reveals the extraordinary biosynthetic potential of Moorea and Okeania.</title>
        <authorList>
            <person name="Ferreira Leao T."/>
            <person name="Wang M."/>
            <person name="Moss N."/>
            <person name="Da Silva R."/>
            <person name="Sanders J."/>
            <person name="Nurk S."/>
            <person name="Gurevich A."/>
            <person name="Humphrey G."/>
            <person name="Reher R."/>
            <person name="Zhu Q."/>
            <person name="Belda-Ferre P."/>
            <person name="Glukhov E."/>
            <person name="Rex R."/>
            <person name="Dorrestein P.C."/>
            <person name="Knight R."/>
            <person name="Pevzner P."/>
            <person name="Gerwick W.H."/>
            <person name="Gerwick L."/>
        </authorList>
    </citation>
    <scope>NUCLEOTIDE SEQUENCE</scope>
    <source>
        <strain evidence="2">SIO1C4</strain>
    </source>
</reference>
<evidence type="ECO:0000313" key="2">
    <source>
        <dbReference type="EMBL" id="NER27803.1"/>
    </source>
</evidence>
<dbReference type="AlphaFoldDB" id="A0A6B3N8K2"/>